<sequence>MMLLDKWRENEDRVRQAGAIALERAREAGVPAYYRDPSLGEGIVKEMPDGNRVLIGEAEEEKCIAAALARRG</sequence>
<evidence type="ECO:0000313" key="2">
    <source>
        <dbReference type="Proteomes" id="UP000192656"/>
    </source>
</evidence>
<name>A0A1W2D8S2_9HYPH</name>
<reference evidence="1 2" key="1">
    <citation type="submission" date="2017-04" db="EMBL/GenBank/DDBJ databases">
        <authorList>
            <person name="Afonso C.L."/>
            <person name="Miller P.J."/>
            <person name="Scott M.A."/>
            <person name="Spackman E."/>
            <person name="Goraichik I."/>
            <person name="Dimitrov K.M."/>
            <person name="Suarez D.L."/>
            <person name="Swayne D.E."/>
        </authorList>
    </citation>
    <scope>NUCLEOTIDE SEQUENCE [LARGE SCALE GENOMIC DNA]</scope>
    <source>
        <strain evidence="1 2">CGMCC 1.10972</strain>
    </source>
</reference>
<keyword evidence="2" id="KW-1185">Reference proteome</keyword>
<accession>A0A1W2D8S2</accession>
<dbReference type="OrthoDB" id="7916674at2"/>
<dbReference type="Proteomes" id="UP000192656">
    <property type="component" value="Unassembled WGS sequence"/>
</dbReference>
<dbReference type="EMBL" id="FWXR01000013">
    <property type="protein sequence ID" value="SMC93910.1"/>
    <property type="molecule type" value="Genomic_DNA"/>
</dbReference>
<evidence type="ECO:0000313" key="1">
    <source>
        <dbReference type="EMBL" id="SMC93910.1"/>
    </source>
</evidence>
<organism evidence="1 2">
    <name type="scientific">Fulvimarina manganoxydans</name>
    <dbReference type="NCBI Taxonomy" id="937218"/>
    <lineage>
        <taxon>Bacteria</taxon>
        <taxon>Pseudomonadati</taxon>
        <taxon>Pseudomonadota</taxon>
        <taxon>Alphaproteobacteria</taxon>
        <taxon>Hyphomicrobiales</taxon>
        <taxon>Aurantimonadaceae</taxon>
        <taxon>Fulvimarina</taxon>
    </lineage>
</organism>
<dbReference type="STRING" id="937218.SAMN06297251_11390"/>
<proteinExistence type="predicted"/>
<gene>
    <name evidence="1" type="ORF">SAMN06297251_11390</name>
</gene>
<dbReference type="AlphaFoldDB" id="A0A1W2D8S2"/>
<dbReference type="RefSeq" id="WP_084410967.1">
    <property type="nucleotide sequence ID" value="NZ_FWXR01000013.1"/>
</dbReference>
<protein>
    <submittedName>
        <fullName evidence="1">Uncharacterized protein</fullName>
    </submittedName>
</protein>